<dbReference type="EMBL" id="BIFR01000002">
    <property type="protein sequence ID" value="GCE16196.1"/>
    <property type="molecule type" value="Genomic_DNA"/>
</dbReference>
<organism evidence="1 2">
    <name type="scientific">Tengunoibacter tsumagoiensis</name>
    <dbReference type="NCBI Taxonomy" id="2014871"/>
    <lineage>
        <taxon>Bacteria</taxon>
        <taxon>Bacillati</taxon>
        <taxon>Chloroflexota</taxon>
        <taxon>Ktedonobacteria</taxon>
        <taxon>Ktedonobacterales</taxon>
        <taxon>Dictyobacteraceae</taxon>
        <taxon>Tengunoibacter</taxon>
    </lineage>
</organism>
<comment type="caution">
    <text evidence="1">The sequence shown here is derived from an EMBL/GenBank/DDBJ whole genome shotgun (WGS) entry which is preliminary data.</text>
</comment>
<reference evidence="2" key="1">
    <citation type="submission" date="2018-12" db="EMBL/GenBank/DDBJ databases">
        <title>Tengunoibacter tsumagoiensis gen. nov., sp. nov., Dictyobacter kobayashii sp. nov., D. alpinus sp. nov., and D. joshuensis sp. nov. and description of Dictyobacteraceae fam. nov. within the order Ktedonobacterales isolated from Tengu-no-mugimeshi.</title>
        <authorList>
            <person name="Wang C.M."/>
            <person name="Zheng Y."/>
            <person name="Sakai Y."/>
            <person name="Toyoda A."/>
            <person name="Minakuchi Y."/>
            <person name="Abe K."/>
            <person name="Yokota A."/>
            <person name="Yabe S."/>
        </authorList>
    </citation>
    <scope>NUCLEOTIDE SEQUENCE [LARGE SCALE GENOMIC DNA]</scope>
    <source>
        <strain evidence="2">Uno3</strain>
    </source>
</reference>
<keyword evidence="2" id="KW-1185">Reference proteome</keyword>
<gene>
    <name evidence="1" type="ORF">KTT_60550</name>
</gene>
<accession>A0A402AAX7</accession>
<dbReference type="Proteomes" id="UP000287352">
    <property type="component" value="Unassembled WGS sequence"/>
</dbReference>
<dbReference type="OrthoDB" id="160226at2"/>
<proteinExistence type="predicted"/>
<name>A0A402AAX7_9CHLR</name>
<sequence>MNNLRLLLPFTHGIDAPALDQALSLARQQHATLVLLALLPEIKGQHIRLEALQQLQDLRIYAQQRALRYHLKLEYIQAHTQNSNRTIIYTYQEQMCSAILLFMRSGQGVLLKNEELQDLITQRQAHFYLFRLPEGAVKTFMQRLQGRIKGVTTSQVNMLQIEILMPLQQRERQIQEI</sequence>
<evidence type="ECO:0008006" key="3">
    <source>
        <dbReference type="Google" id="ProtNLM"/>
    </source>
</evidence>
<dbReference type="RefSeq" id="WP_126583571.1">
    <property type="nucleotide sequence ID" value="NZ_BIFR01000002.1"/>
</dbReference>
<dbReference type="AlphaFoldDB" id="A0A402AAX7"/>
<evidence type="ECO:0000313" key="1">
    <source>
        <dbReference type="EMBL" id="GCE16196.1"/>
    </source>
</evidence>
<protein>
    <recommendedName>
        <fullName evidence="3">UspA domain-containing protein</fullName>
    </recommendedName>
</protein>
<evidence type="ECO:0000313" key="2">
    <source>
        <dbReference type="Proteomes" id="UP000287352"/>
    </source>
</evidence>